<evidence type="ECO:0000313" key="14">
    <source>
        <dbReference type="EMBL" id="RBW69926.1"/>
    </source>
</evidence>
<dbReference type="PANTHER" id="PTHR11088">
    <property type="entry name" value="TRNA DIMETHYLALLYLTRANSFERASE"/>
    <property type="match status" value="1"/>
</dbReference>
<feature type="site" description="Interaction with substrate tRNA" evidence="10">
    <location>
        <position position="124"/>
    </location>
</feature>
<evidence type="ECO:0000256" key="8">
    <source>
        <dbReference type="ARBA" id="ARBA00022842"/>
    </source>
</evidence>
<protein>
    <recommendedName>
        <fullName evidence="10">tRNA dimethylallyltransferase</fullName>
        <ecNumber evidence="10">2.5.1.75</ecNumber>
    </recommendedName>
    <alternativeName>
        <fullName evidence="10">Dimethylallyl diphosphate:tRNA dimethylallyltransferase</fullName>
        <shortName evidence="10">DMAPP:tRNA dimethylallyltransferase</shortName>
        <shortName evidence="10">DMATase</shortName>
    </alternativeName>
    <alternativeName>
        <fullName evidence="10">Isopentenyl-diphosphate:tRNA isopentenyltransferase</fullName>
        <shortName evidence="10">IPP transferase</shortName>
        <shortName evidence="10">IPPT</shortName>
        <shortName evidence="10">IPTase</shortName>
    </alternativeName>
</protein>
<dbReference type="GO" id="GO:0052381">
    <property type="term" value="F:tRNA dimethylallyltransferase activity"/>
    <property type="evidence" value="ECO:0007669"/>
    <property type="project" value="UniProtKB-UniRule"/>
</dbReference>
<comment type="caution">
    <text evidence="14">The sequence shown here is derived from an EMBL/GenBank/DDBJ whole genome shotgun (WGS) entry which is preliminary data.</text>
</comment>
<evidence type="ECO:0000256" key="5">
    <source>
        <dbReference type="ARBA" id="ARBA00022694"/>
    </source>
</evidence>
<feature type="binding site" evidence="10">
    <location>
        <begin position="10"/>
        <end position="17"/>
    </location>
    <ligand>
        <name>ATP</name>
        <dbReference type="ChEBI" id="CHEBI:30616"/>
    </ligand>
</feature>
<dbReference type="Gene3D" id="3.40.50.300">
    <property type="entry name" value="P-loop containing nucleotide triphosphate hydrolases"/>
    <property type="match status" value="1"/>
</dbReference>
<dbReference type="GO" id="GO:0005524">
    <property type="term" value="F:ATP binding"/>
    <property type="evidence" value="ECO:0007669"/>
    <property type="project" value="UniProtKB-UniRule"/>
</dbReference>
<keyword evidence="15" id="KW-1185">Reference proteome</keyword>
<evidence type="ECO:0000256" key="12">
    <source>
        <dbReference type="RuleBase" id="RU003784"/>
    </source>
</evidence>
<keyword evidence="8 10" id="KW-0460">Magnesium</keyword>
<dbReference type="SUPFAM" id="SSF52540">
    <property type="entry name" value="P-loop containing nucleoside triphosphate hydrolases"/>
    <property type="match status" value="1"/>
</dbReference>
<dbReference type="Gene3D" id="1.10.20.140">
    <property type="match status" value="1"/>
</dbReference>
<evidence type="ECO:0000256" key="11">
    <source>
        <dbReference type="RuleBase" id="RU003783"/>
    </source>
</evidence>
<dbReference type="EC" id="2.5.1.75" evidence="10"/>
<gene>
    <name evidence="10" type="primary">miaA</name>
    <name evidence="14" type="ORF">DS031_08695</name>
</gene>
<comment type="cofactor">
    <cofactor evidence="1 10">
        <name>Mg(2+)</name>
        <dbReference type="ChEBI" id="CHEBI:18420"/>
    </cofactor>
</comment>
<keyword evidence="7 10" id="KW-0067">ATP-binding</keyword>
<sequence length="313" mass="36194">MKEKVAAIVGPTAVGKTRTSIELAKALNGEVISGDSMQVYKGMDIGTAKIKEVEMQGVIHHLLDIKDPTESYSVADFQKEAKRLITDINKRGKLPIIVGGTGLYIKAVINDYQFSDVSSDEGFRERMELFARKQGQEALHEQLKEIDKESYQSIHPNNVRRVIRALEIYHTTGKTAREYQEMQKGDSPYNAVLIGLMMEREKLYARINERVDLMIKEGLIDEVRRLYDSGIRNTQAVQAIGYKEMYDYFDEKVTFEEAVELLKRNSRRYAKRQFTWFRNQMDIEWFNMENEAGKKIKEIIDFVAGKLRQQSEE</sequence>
<evidence type="ECO:0000313" key="15">
    <source>
        <dbReference type="Proteomes" id="UP000253314"/>
    </source>
</evidence>
<accession>A0A366XWC2</accession>
<evidence type="ECO:0000256" key="2">
    <source>
        <dbReference type="ARBA" id="ARBA00003213"/>
    </source>
</evidence>
<dbReference type="FunFam" id="1.10.20.140:FF:000001">
    <property type="entry name" value="tRNA dimethylallyltransferase"/>
    <property type="match status" value="1"/>
</dbReference>
<dbReference type="OrthoDB" id="9776390at2"/>
<comment type="function">
    <text evidence="2 10 12">Catalyzes the transfer of a dimethylallyl group onto the adenine at position 37 in tRNAs that read codons beginning with uridine, leading to the formation of N6-(dimethylallyl)adenosine (i(6)A).</text>
</comment>
<dbReference type="InterPro" id="IPR027417">
    <property type="entry name" value="P-loop_NTPase"/>
</dbReference>
<evidence type="ECO:0000256" key="9">
    <source>
        <dbReference type="ARBA" id="ARBA00049563"/>
    </source>
</evidence>
<dbReference type="Pfam" id="PF01715">
    <property type="entry name" value="IPPT"/>
    <property type="match status" value="1"/>
</dbReference>
<evidence type="ECO:0000256" key="7">
    <source>
        <dbReference type="ARBA" id="ARBA00022840"/>
    </source>
</evidence>
<dbReference type="Proteomes" id="UP000253314">
    <property type="component" value="Unassembled WGS sequence"/>
</dbReference>
<evidence type="ECO:0000256" key="4">
    <source>
        <dbReference type="ARBA" id="ARBA00022679"/>
    </source>
</evidence>
<evidence type="ECO:0000256" key="13">
    <source>
        <dbReference type="RuleBase" id="RU003785"/>
    </source>
</evidence>
<reference evidence="14 15" key="1">
    <citation type="submission" date="2018-07" db="EMBL/GenBank/DDBJ databases">
        <title>Lottiidibacillus patelloidae gen. nov., sp. nov., isolated from the intestinal tract of a marine limpet and the reclassification of B. taeanensis BH030017T, B. algicola KMM 3737T and B. hwajinpoensis SW-72T as genus Lottiidibacillus.</title>
        <authorList>
            <person name="Liu R."/>
            <person name="Huang Z."/>
        </authorList>
    </citation>
    <scope>NUCLEOTIDE SEQUENCE [LARGE SCALE GENOMIC DNA]</scope>
    <source>
        <strain evidence="14 15">BH030017</strain>
    </source>
</reference>
<dbReference type="GO" id="GO:0006400">
    <property type="term" value="P:tRNA modification"/>
    <property type="evidence" value="ECO:0007669"/>
    <property type="project" value="TreeGrafter"/>
</dbReference>
<name>A0A366XWC2_9BACI</name>
<dbReference type="InterPro" id="IPR018022">
    <property type="entry name" value="IPT"/>
</dbReference>
<evidence type="ECO:0000256" key="10">
    <source>
        <dbReference type="HAMAP-Rule" id="MF_00185"/>
    </source>
</evidence>
<proteinExistence type="inferred from homology"/>
<dbReference type="NCBIfam" id="TIGR00174">
    <property type="entry name" value="miaA"/>
    <property type="match status" value="1"/>
</dbReference>
<comment type="caution">
    <text evidence="10">Lacks conserved residue(s) required for the propagation of feature annotation.</text>
</comment>
<keyword evidence="5 10" id="KW-0819">tRNA processing</keyword>
<organism evidence="14 15">
    <name type="scientific">Bacillus taeanensis</name>
    <dbReference type="NCBI Taxonomy" id="273032"/>
    <lineage>
        <taxon>Bacteria</taxon>
        <taxon>Bacillati</taxon>
        <taxon>Bacillota</taxon>
        <taxon>Bacilli</taxon>
        <taxon>Bacillales</taxon>
        <taxon>Bacillaceae</taxon>
        <taxon>Bacillus</taxon>
    </lineage>
</organism>
<comment type="similarity">
    <text evidence="3 10 13">Belongs to the IPP transferase family.</text>
</comment>
<feature type="binding site" evidence="10">
    <location>
        <begin position="12"/>
        <end position="17"/>
    </location>
    <ligand>
        <name>substrate</name>
    </ligand>
</feature>
<comment type="catalytic activity">
    <reaction evidence="9 10 11">
        <text>adenosine(37) in tRNA + dimethylallyl diphosphate = N(6)-dimethylallyladenosine(37) in tRNA + diphosphate</text>
        <dbReference type="Rhea" id="RHEA:26482"/>
        <dbReference type="Rhea" id="RHEA-COMP:10162"/>
        <dbReference type="Rhea" id="RHEA-COMP:10375"/>
        <dbReference type="ChEBI" id="CHEBI:33019"/>
        <dbReference type="ChEBI" id="CHEBI:57623"/>
        <dbReference type="ChEBI" id="CHEBI:74411"/>
        <dbReference type="ChEBI" id="CHEBI:74415"/>
        <dbReference type="EC" id="2.5.1.75"/>
    </reaction>
</comment>
<dbReference type="RefSeq" id="WP_113805665.1">
    <property type="nucleotide sequence ID" value="NZ_QOCW01000007.1"/>
</dbReference>
<dbReference type="EMBL" id="QOCW01000007">
    <property type="protein sequence ID" value="RBW69926.1"/>
    <property type="molecule type" value="Genomic_DNA"/>
</dbReference>
<evidence type="ECO:0000256" key="6">
    <source>
        <dbReference type="ARBA" id="ARBA00022741"/>
    </source>
</evidence>
<comment type="subunit">
    <text evidence="10">Monomer.</text>
</comment>
<feature type="site" description="Interaction with substrate tRNA" evidence="10">
    <location>
        <position position="101"/>
    </location>
</feature>
<evidence type="ECO:0000256" key="1">
    <source>
        <dbReference type="ARBA" id="ARBA00001946"/>
    </source>
</evidence>
<dbReference type="PANTHER" id="PTHR11088:SF60">
    <property type="entry name" value="TRNA DIMETHYLALLYLTRANSFERASE"/>
    <property type="match status" value="1"/>
</dbReference>
<keyword evidence="4 10" id="KW-0808">Transferase</keyword>
<dbReference type="AlphaFoldDB" id="A0A366XWC2"/>
<dbReference type="InterPro" id="IPR039657">
    <property type="entry name" value="Dimethylallyltransferase"/>
</dbReference>
<dbReference type="HAMAP" id="MF_00185">
    <property type="entry name" value="IPP_trans"/>
    <property type="match status" value="1"/>
</dbReference>
<feature type="region of interest" description="Interaction with substrate tRNA" evidence="10">
    <location>
        <begin position="35"/>
        <end position="38"/>
    </location>
</feature>
<evidence type="ECO:0000256" key="3">
    <source>
        <dbReference type="ARBA" id="ARBA00005842"/>
    </source>
</evidence>
<keyword evidence="6 10" id="KW-0547">Nucleotide-binding</keyword>